<feature type="transmembrane region" description="Helical" evidence="1">
    <location>
        <begin position="390"/>
        <end position="411"/>
    </location>
</feature>
<proteinExistence type="predicted"/>
<evidence type="ECO:0000313" key="3">
    <source>
        <dbReference type="Proteomes" id="UP000192907"/>
    </source>
</evidence>
<gene>
    <name evidence="2" type="ORF">SAMN06296036_122122</name>
</gene>
<keyword evidence="1" id="KW-0472">Membrane</keyword>
<feature type="transmembrane region" description="Helical" evidence="1">
    <location>
        <begin position="455"/>
        <end position="474"/>
    </location>
</feature>
<dbReference type="Proteomes" id="UP000192907">
    <property type="component" value="Unassembled WGS sequence"/>
</dbReference>
<dbReference type="EMBL" id="FWZT01000022">
    <property type="protein sequence ID" value="SMF65257.1"/>
    <property type="molecule type" value="Genomic_DNA"/>
</dbReference>
<sequence length="514" mass="56111">MMLQSSRAAWFRLKSSFFLLTLLVWDGLSLAAGGGGASDQNFPLPLDSYADKDLDLFGKLAFRIEQDPFNLVALVIFLCAITHTFFAGKIAHYAHVVQERHIKRRIESGNAGMGADDVSFLGKLLHFLGEVEAIFGIWVLALMGAIAASKGWGTVVYYVNSKVVYIEPMFVVVIMTIAATRPILNFSEALLRSFAKLGKESVAAWWLSILTLAPILGSFITEPAAMTIAAMLLSKQFYRLKPNDTFKYATLGLLFVNISVGGTLTNFAAPPVLMVAAPWDWSTGYMLTNFGWKAVLGIVIANAVYFLIFKGHFKQLEEYKESHRQSEVEVTASDDSKNVPFWVTGVHILFLVWTVINAHYPVLFIGGFLFFLGFKDMTPQHQNRLELKTAILVGFFLAGLVNHGGVQGWWIAPVLSSLGETPLMLAATTLTAFNDNAAITYLATLVPDFTEGLKYAVVAGAVTGGGLTVIANAPNPAGQSILSKFFTNKSVNPLNLLLGAIIPTIILGTVFMIF</sequence>
<reference evidence="3" key="1">
    <citation type="submission" date="2017-04" db="EMBL/GenBank/DDBJ databases">
        <authorList>
            <person name="Varghese N."/>
            <person name="Submissions S."/>
        </authorList>
    </citation>
    <scope>NUCLEOTIDE SEQUENCE [LARGE SCALE GENOMIC DNA]</scope>
    <source>
        <strain evidence="3">RKEM611</strain>
    </source>
</reference>
<feature type="transmembrane region" description="Helical" evidence="1">
    <location>
        <begin position="134"/>
        <end position="152"/>
    </location>
</feature>
<feature type="transmembrane region" description="Helical" evidence="1">
    <location>
        <begin position="164"/>
        <end position="184"/>
    </location>
</feature>
<protein>
    <submittedName>
        <fullName evidence="2">Putative Na+/H+ antiporter</fullName>
    </submittedName>
</protein>
<keyword evidence="1" id="KW-0812">Transmembrane</keyword>
<dbReference type="AlphaFoldDB" id="A0A1Y6CMX9"/>
<keyword evidence="1" id="KW-1133">Transmembrane helix</keyword>
<organism evidence="2 3">
    <name type="scientific">Pseudobacteriovorax antillogorgiicola</name>
    <dbReference type="NCBI Taxonomy" id="1513793"/>
    <lineage>
        <taxon>Bacteria</taxon>
        <taxon>Pseudomonadati</taxon>
        <taxon>Bdellovibrionota</taxon>
        <taxon>Oligoflexia</taxon>
        <taxon>Oligoflexales</taxon>
        <taxon>Pseudobacteriovoracaceae</taxon>
        <taxon>Pseudobacteriovorax</taxon>
    </lineage>
</organism>
<feature type="transmembrane region" description="Helical" evidence="1">
    <location>
        <begin position="494"/>
        <end position="513"/>
    </location>
</feature>
<dbReference type="RefSeq" id="WP_200820782.1">
    <property type="nucleotide sequence ID" value="NZ_FWZT01000022.1"/>
</dbReference>
<evidence type="ECO:0000256" key="1">
    <source>
        <dbReference type="SAM" id="Phobius"/>
    </source>
</evidence>
<name>A0A1Y6CMX9_9BACT</name>
<feature type="transmembrane region" description="Helical" evidence="1">
    <location>
        <begin position="423"/>
        <end position="443"/>
    </location>
</feature>
<dbReference type="STRING" id="1513793.SAMN06296036_122122"/>
<feature type="transmembrane region" description="Helical" evidence="1">
    <location>
        <begin position="69"/>
        <end position="88"/>
    </location>
</feature>
<feature type="transmembrane region" description="Helical" evidence="1">
    <location>
        <begin position="204"/>
        <end position="233"/>
    </location>
</feature>
<feature type="transmembrane region" description="Helical" evidence="1">
    <location>
        <begin position="290"/>
        <end position="309"/>
    </location>
</feature>
<feature type="transmembrane region" description="Helical" evidence="1">
    <location>
        <begin position="245"/>
        <end position="270"/>
    </location>
</feature>
<keyword evidence="3" id="KW-1185">Reference proteome</keyword>
<accession>A0A1Y6CMX9</accession>
<dbReference type="InterPro" id="IPR009978">
    <property type="entry name" value="Na_H_antiport_3"/>
</dbReference>
<evidence type="ECO:0000313" key="2">
    <source>
        <dbReference type="EMBL" id="SMF65257.1"/>
    </source>
</evidence>
<dbReference type="Pfam" id="PF07399">
    <property type="entry name" value="Na_H_antiport_3"/>
    <property type="match status" value="1"/>
</dbReference>